<dbReference type="Gene3D" id="3.40.630.10">
    <property type="entry name" value="Zn peptidases"/>
    <property type="match status" value="1"/>
</dbReference>
<dbReference type="GO" id="GO:0005789">
    <property type="term" value="C:endoplasmic reticulum membrane"/>
    <property type="evidence" value="ECO:0007669"/>
    <property type="project" value="UniProtKB-SubCell"/>
</dbReference>
<name>A0AAE0F5X3_9CHLO</name>
<keyword evidence="7" id="KW-0472">Membrane</keyword>
<dbReference type="InterPro" id="IPR007484">
    <property type="entry name" value="Peptidase_M28"/>
</dbReference>
<organism evidence="12 13">
    <name type="scientific">Cymbomonas tetramitiformis</name>
    <dbReference type="NCBI Taxonomy" id="36881"/>
    <lineage>
        <taxon>Eukaryota</taxon>
        <taxon>Viridiplantae</taxon>
        <taxon>Chlorophyta</taxon>
        <taxon>Pyramimonadophyceae</taxon>
        <taxon>Pyramimonadales</taxon>
        <taxon>Pyramimonadaceae</taxon>
        <taxon>Cymbomonas</taxon>
    </lineage>
</organism>
<evidence type="ECO:0000256" key="2">
    <source>
        <dbReference type="ARBA" id="ARBA00007717"/>
    </source>
</evidence>
<keyword evidence="3" id="KW-0812">Transmembrane</keyword>
<evidence type="ECO:0000259" key="11">
    <source>
        <dbReference type="Pfam" id="PF04389"/>
    </source>
</evidence>
<dbReference type="InterPro" id="IPR016574">
    <property type="entry name" value="Nicalin"/>
</dbReference>
<comment type="subcellular location">
    <subcellularLocation>
        <location evidence="1">Endoplasmic reticulum membrane</location>
        <topology evidence="1">Single-pass membrane protein</topology>
    </subcellularLocation>
</comment>
<dbReference type="AlphaFoldDB" id="A0AAE0F5X3"/>
<keyword evidence="5" id="KW-0256">Endoplasmic reticulum</keyword>
<gene>
    <name evidence="12" type="ORF">CYMTET_38199</name>
</gene>
<evidence type="ECO:0000256" key="9">
    <source>
        <dbReference type="ARBA" id="ARBA00034873"/>
    </source>
</evidence>
<dbReference type="SUPFAM" id="SSF53187">
    <property type="entry name" value="Zn-dependent exopeptidases"/>
    <property type="match status" value="1"/>
</dbReference>
<keyword evidence="13" id="KW-1185">Reference proteome</keyword>
<evidence type="ECO:0000256" key="7">
    <source>
        <dbReference type="ARBA" id="ARBA00023136"/>
    </source>
</evidence>
<evidence type="ECO:0000256" key="8">
    <source>
        <dbReference type="ARBA" id="ARBA00023180"/>
    </source>
</evidence>
<dbReference type="EMBL" id="LGRX02025370">
    <property type="protein sequence ID" value="KAK3252502.1"/>
    <property type="molecule type" value="Genomic_DNA"/>
</dbReference>
<evidence type="ECO:0000256" key="4">
    <source>
        <dbReference type="ARBA" id="ARBA00022729"/>
    </source>
</evidence>
<dbReference type="Pfam" id="PF04389">
    <property type="entry name" value="Peptidase_M28"/>
    <property type="match status" value="1"/>
</dbReference>
<keyword evidence="4" id="KW-0732">Signal</keyword>
<comment type="similarity">
    <text evidence="2">Belongs to the nicastrin family.</text>
</comment>
<evidence type="ECO:0000313" key="13">
    <source>
        <dbReference type="Proteomes" id="UP001190700"/>
    </source>
</evidence>
<proteinExistence type="inferred from homology"/>
<evidence type="ECO:0000256" key="10">
    <source>
        <dbReference type="SAM" id="MobiDB-lite"/>
    </source>
</evidence>
<sequence>MLAAINVLASRWKFAQAALLVLFGLLFVVTESSSISDVYRMIQYDFDGEPYGSRRAALSQHASLLSAVNHLTRAVVVIPLSDLDVDAVSDLLDNKTPIAGMVFVLPLDFDGGGYNLEPLREVEQVLINQKINVPVYFAMENADLKQMVSDLKGMVAAGTPPSPTTGGYRLVVTSPEPAKLEPPTLENYQCWLPGTAVNPGSPEKVSLPTIAIVAYYDTLAAAPGMAVGADANGSGVAAILELARLFSRLYADARTRGSYNLLFVLTSAGSLNYAGAEHWLASMDARVLETIEFVLCLDSIGSWGKTGGLNLHISRPPKDTAIQQLYGEFKSVAEDLSVPFDVVHKKVNISSPHVAWEHEQFAKRRIVAATLSARSAPASPLGLSSLADRGSDSTNATSVATTVRL</sequence>
<evidence type="ECO:0000313" key="12">
    <source>
        <dbReference type="EMBL" id="KAK3252502.1"/>
    </source>
</evidence>
<feature type="compositionally biased region" description="Polar residues" evidence="10">
    <location>
        <begin position="392"/>
        <end position="405"/>
    </location>
</feature>
<evidence type="ECO:0000256" key="1">
    <source>
        <dbReference type="ARBA" id="ARBA00004389"/>
    </source>
</evidence>
<accession>A0AAE0F5X3</accession>
<evidence type="ECO:0000256" key="6">
    <source>
        <dbReference type="ARBA" id="ARBA00022989"/>
    </source>
</evidence>
<feature type="domain" description="Peptidase M28" evidence="11">
    <location>
        <begin position="209"/>
        <end position="327"/>
    </location>
</feature>
<reference evidence="12 13" key="1">
    <citation type="journal article" date="2015" name="Genome Biol. Evol.">
        <title>Comparative Genomics of a Bacterivorous Green Alga Reveals Evolutionary Causalities and Consequences of Phago-Mixotrophic Mode of Nutrition.</title>
        <authorList>
            <person name="Burns J.A."/>
            <person name="Paasch A."/>
            <person name="Narechania A."/>
            <person name="Kim E."/>
        </authorList>
    </citation>
    <scope>NUCLEOTIDE SEQUENCE [LARGE SCALE GENOMIC DNA]</scope>
    <source>
        <strain evidence="12 13">PLY_AMNH</strain>
    </source>
</reference>
<keyword evidence="6" id="KW-1133">Transmembrane helix</keyword>
<evidence type="ECO:0000256" key="5">
    <source>
        <dbReference type="ARBA" id="ARBA00022824"/>
    </source>
</evidence>
<dbReference type="GO" id="GO:0009966">
    <property type="term" value="P:regulation of signal transduction"/>
    <property type="evidence" value="ECO:0007669"/>
    <property type="project" value="InterPro"/>
</dbReference>
<evidence type="ECO:0000256" key="3">
    <source>
        <dbReference type="ARBA" id="ARBA00022692"/>
    </source>
</evidence>
<feature type="non-terminal residue" evidence="12">
    <location>
        <position position="405"/>
    </location>
</feature>
<comment type="caution">
    <text evidence="12">The sequence shown here is derived from an EMBL/GenBank/DDBJ whole genome shotgun (WGS) entry which is preliminary data.</text>
</comment>
<dbReference type="Proteomes" id="UP001190700">
    <property type="component" value="Unassembled WGS sequence"/>
</dbReference>
<dbReference type="PANTHER" id="PTHR31826">
    <property type="entry name" value="NICALIN"/>
    <property type="match status" value="1"/>
</dbReference>
<keyword evidence="8" id="KW-0325">Glycoprotein</keyword>
<feature type="region of interest" description="Disordered" evidence="10">
    <location>
        <begin position="384"/>
        <end position="405"/>
    </location>
</feature>
<protein>
    <recommendedName>
        <fullName evidence="9">BOS complex subunit NCLN</fullName>
    </recommendedName>
</protein>
<dbReference type="CDD" id="cd03882">
    <property type="entry name" value="M28_nicalin_like"/>
    <property type="match status" value="1"/>
</dbReference>